<organism evidence="12 13">
    <name type="scientific">Caldithrix abyssi DSM 13497</name>
    <dbReference type="NCBI Taxonomy" id="880073"/>
    <lineage>
        <taxon>Bacteria</taxon>
        <taxon>Pseudomonadati</taxon>
        <taxon>Calditrichota</taxon>
        <taxon>Calditrichia</taxon>
        <taxon>Calditrichales</taxon>
        <taxon>Calditrichaceae</taxon>
        <taxon>Caldithrix</taxon>
    </lineage>
</organism>
<protein>
    <recommendedName>
        <fullName evidence="2">histidine kinase</fullName>
        <ecNumber evidence="2">2.7.13.3</ecNumber>
    </recommendedName>
</protein>
<dbReference type="SUPFAM" id="SSF47384">
    <property type="entry name" value="Homodimeric domain of signal transducing histidine kinase"/>
    <property type="match status" value="1"/>
</dbReference>
<feature type="domain" description="PAS" evidence="10">
    <location>
        <begin position="57"/>
        <end position="131"/>
    </location>
</feature>
<reference evidence="12 13" key="1">
    <citation type="submission" date="2011-09" db="EMBL/GenBank/DDBJ databases">
        <title>The permanent draft genome of Caldithrix abyssi DSM 13497.</title>
        <authorList>
            <consortium name="US DOE Joint Genome Institute (JGI-PGF)"/>
            <person name="Lucas S."/>
            <person name="Han J."/>
            <person name="Lapidus A."/>
            <person name="Bruce D."/>
            <person name="Goodwin L."/>
            <person name="Pitluck S."/>
            <person name="Peters L."/>
            <person name="Kyrpides N."/>
            <person name="Mavromatis K."/>
            <person name="Ivanova N."/>
            <person name="Mikhailova N."/>
            <person name="Chertkov O."/>
            <person name="Detter J.C."/>
            <person name="Tapia R."/>
            <person name="Han C."/>
            <person name="Land M."/>
            <person name="Hauser L."/>
            <person name="Markowitz V."/>
            <person name="Cheng J.-F."/>
            <person name="Hugenholtz P."/>
            <person name="Woyke T."/>
            <person name="Wu D."/>
            <person name="Spring S."/>
            <person name="Brambilla E."/>
            <person name="Klenk H.-P."/>
            <person name="Eisen J.A."/>
        </authorList>
    </citation>
    <scope>NUCLEOTIDE SEQUENCE [LARGE SCALE GENOMIC DNA]</scope>
    <source>
        <strain evidence="12 13">DSM 13497</strain>
    </source>
</reference>
<dbReference type="InterPro" id="IPR036890">
    <property type="entry name" value="HATPase_C_sf"/>
</dbReference>
<dbReference type="CDD" id="cd00130">
    <property type="entry name" value="PAS"/>
    <property type="match status" value="1"/>
</dbReference>
<dbReference type="STRING" id="880073.Cabys_1221"/>
<dbReference type="PANTHER" id="PTHR43065">
    <property type="entry name" value="SENSOR HISTIDINE KINASE"/>
    <property type="match status" value="1"/>
</dbReference>
<dbReference type="RefSeq" id="WP_006929242.1">
    <property type="nucleotide sequence ID" value="NZ_CM001402.1"/>
</dbReference>
<dbReference type="AlphaFoldDB" id="H1XY93"/>
<dbReference type="InterPro" id="IPR003594">
    <property type="entry name" value="HATPase_dom"/>
</dbReference>
<dbReference type="Gene3D" id="3.30.565.10">
    <property type="entry name" value="Histidine kinase-like ATPase, C-terminal domain"/>
    <property type="match status" value="1"/>
</dbReference>
<evidence type="ECO:0000313" key="13">
    <source>
        <dbReference type="Proteomes" id="UP000004671"/>
    </source>
</evidence>
<dbReference type="Pfam" id="PF02518">
    <property type="entry name" value="HATPase_c"/>
    <property type="match status" value="1"/>
</dbReference>
<sequence length="425" mass="48530">MSKHYQQRKEAASAVKKFYTLLNQAQQSDKGAAASGAQELEVKYELLRKRFEDLERHYNFHKAVLYNLSSGIVIINNDGTIIYANQSALQMLDMELVSLQNKSIKFLFADPKQGEKFLQKLLTENKQLQSEEAFFKTNHRKIFPIGLTTSPFFDLKDRKKHGFIIHFRDISAQLEQRRQLERMERLAMLGELAAGIAHEIRNPLASIKSAAQVLEESFKADDFRAQLATRIVKAIDRSNDLLTRFFDFTRPRKPVQEFHDVEMLIDGIYLLLAPRFKKKKINFLKNSQPNLPQVFVDPGQIEQVFMNLFLNAIDAMPKGGDLSVSISLVSHDVQEAEQNGDSKSVCVQVQDTGTGIPEENLEKIFNPFFTTKSSGIGLGLSISNRLMQENGGKIEVQSKKDRGTTFSLYFPVPENERQDSWLKEF</sequence>
<dbReference type="Proteomes" id="UP000183868">
    <property type="component" value="Chromosome"/>
</dbReference>
<evidence type="ECO:0000313" key="12">
    <source>
        <dbReference type="EMBL" id="EHO42020.1"/>
    </source>
</evidence>
<keyword evidence="6 12" id="KW-0418">Kinase</keyword>
<dbReference type="InterPro" id="IPR003661">
    <property type="entry name" value="HisK_dim/P_dom"/>
</dbReference>
<evidence type="ECO:0000256" key="4">
    <source>
        <dbReference type="ARBA" id="ARBA00022679"/>
    </source>
</evidence>
<dbReference type="Gene3D" id="1.10.287.130">
    <property type="match status" value="1"/>
</dbReference>
<evidence type="ECO:0000313" key="11">
    <source>
        <dbReference type="EMBL" id="APF17970.1"/>
    </source>
</evidence>
<dbReference type="GO" id="GO:0005524">
    <property type="term" value="F:ATP binding"/>
    <property type="evidence" value="ECO:0007669"/>
    <property type="project" value="UniProtKB-KW"/>
</dbReference>
<dbReference type="InterPro" id="IPR036097">
    <property type="entry name" value="HisK_dim/P_sf"/>
</dbReference>
<dbReference type="NCBIfam" id="TIGR00229">
    <property type="entry name" value="sensory_box"/>
    <property type="match status" value="1"/>
</dbReference>
<dbReference type="eggNOG" id="COG3852">
    <property type="taxonomic scope" value="Bacteria"/>
</dbReference>
<dbReference type="SMART" id="SM00091">
    <property type="entry name" value="PAS"/>
    <property type="match status" value="1"/>
</dbReference>
<dbReference type="PRINTS" id="PR00344">
    <property type="entry name" value="BCTRLSENSOR"/>
</dbReference>
<evidence type="ECO:0000256" key="3">
    <source>
        <dbReference type="ARBA" id="ARBA00022553"/>
    </source>
</evidence>
<dbReference type="PROSITE" id="PS50112">
    <property type="entry name" value="PAS"/>
    <property type="match status" value="1"/>
</dbReference>
<keyword evidence="3" id="KW-0597">Phosphoprotein</keyword>
<evidence type="ECO:0000313" key="14">
    <source>
        <dbReference type="Proteomes" id="UP000183868"/>
    </source>
</evidence>
<dbReference type="PROSITE" id="PS50109">
    <property type="entry name" value="HIS_KIN"/>
    <property type="match status" value="1"/>
</dbReference>
<dbReference type="SMART" id="SM00387">
    <property type="entry name" value="HATPase_c"/>
    <property type="match status" value="1"/>
</dbReference>
<reference evidence="11 14" key="2">
    <citation type="submission" date="2016-11" db="EMBL/GenBank/DDBJ databases">
        <title>Genomic analysis of Caldithrix abyssi and proposal of a novel bacterial phylum Caldithrichaeota.</title>
        <authorList>
            <person name="Kublanov I."/>
            <person name="Sigalova O."/>
            <person name="Gavrilov S."/>
            <person name="Lebedinsky A."/>
            <person name="Ivanova N."/>
            <person name="Daum C."/>
            <person name="Reddy T."/>
            <person name="Klenk H.P."/>
            <person name="Goker M."/>
            <person name="Reva O."/>
            <person name="Miroshnichenko M."/>
            <person name="Kyprides N."/>
            <person name="Woyke T."/>
            <person name="Gelfand M."/>
        </authorList>
    </citation>
    <scope>NUCLEOTIDE SEQUENCE [LARGE SCALE GENOMIC DNA]</scope>
    <source>
        <strain evidence="11 14">LF13</strain>
    </source>
</reference>
<evidence type="ECO:0000259" key="9">
    <source>
        <dbReference type="PROSITE" id="PS50109"/>
    </source>
</evidence>
<proteinExistence type="predicted"/>
<dbReference type="Pfam" id="PF00512">
    <property type="entry name" value="HisKA"/>
    <property type="match status" value="1"/>
</dbReference>
<evidence type="ECO:0000256" key="8">
    <source>
        <dbReference type="ARBA" id="ARBA00023012"/>
    </source>
</evidence>
<keyword evidence="4" id="KW-0808">Transferase</keyword>
<evidence type="ECO:0000256" key="6">
    <source>
        <dbReference type="ARBA" id="ARBA00022777"/>
    </source>
</evidence>
<dbReference type="InterPro" id="IPR000014">
    <property type="entry name" value="PAS"/>
</dbReference>
<dbReference type="SMART" id="SM00388">
    <property type="entry name" value="HisKA"/>
    <property type="match status" value="1"/>
</dbReference>
<dbReference type="InterPro" id="IPR035965">
    <property type="entry name" value="PAS-like_dom_sf"/>
</dbReference>
<name>H1XY93_CALAY</name>
<dbReference type="KEGG" id="caby:Cabys_1221"/>
<evidence type="ECO:0000256" key="5">
    <source>
        <dbReference type="ARBA" id="ARBA00022741"/>
    </source>
</evidence>
<accession>H1XY93</accession>
<dbReference type="EC" id="2.7.13.3" evidence="2"/>
<dbReference type="OrthoDB" id="9773941at2"/>
<keyword evidence="8" id="KW-0902">Two-component regulatory system</keyword>
<evidence type="ECO:0000256" key="7">
    <source>
        <dbReference type="ARBA" id="ARBA00022840"/>
    </source>
</evidence>
<comment type="catalytic activity">
    <reaction evidence="1">
        <text>ATP + protein L-histidine = ADP + protein N-phospho-L-histidine.</text>
        <dbReference type="EC" id="2.7.13.3"/>
    </reaction>
</comment>
<dbReference type="EMBL" id="CP018099">
    <property type="protein sequence ID" value="APF17970.1"/>
    <property type="molecule type" value="Genomic_DNA"/>
</dbReference>
<dbReference type="SUPFAM" id="SSF55785">
    <property type="entry name" value="PYP-like sensor domain (PAS domain)"/>
    <property type="match status" value="1"/>
</dbReference>
<gene>
    <name evidence="11" type="ORF">Cabys_1221</name>
    <name evidence="12" type="ORF">Calab_2410</name>
</gene>
<dbReference type="CDD" id="cd00082">
    <property type="entry name" value="HisKA"/>
    <property type="match status" value="1"/>
</dbReference>
<dbReference type="GO" id="GO:0000155">
    <property type="term" value="F:phosphorelay sensor kinase activity"/>
    <property type="evidence" value="ECO:0007669"/>
    <property type="project" value="InterPro"/>
</dbReference>
<dbReference type="HOGENOM" id="CLU_000445_114_39_0"/>
<dbReference type="Proteomes" id="UP000004671">
    <property type="component" value="Chromosome"/>
</dbReference>
<dbReference type="EMBL" id="CM001402">
    <property type="protein sequence ID" value="EHO42020.1"/>
    <property type="molecule type" value="Genomic_DNA"/>
</dbReference>
<evidence type="ECO:0000256" key="2">
    <source>
        <dbReference type="ARBA" id="ARBA00012438"/>
    </source>
</evidence>
<keyword evidence="5" id="KW-0547">Nucleotide-binding</keyword>
<keyword evidence="7" id="KW-0067">ATP-binding</keyword>
<dbReference type="InterPro" id="IPR005467">
    <property type="entry name" value="His_kinase_dom"/>
</dbReference>
<dbReference type="InParanoid" id="H1XY93"/>
<dbReference type="PANTHER" id="PTHR43065:SF46">
    <property type="entry name" value="C4-DICARBOXYLATE TRANSPORT SENSOR PROTEIN DCTB"/>
    <property type="match status" value="1"/>
</dbReference>
<feature type="domain" description="Histidine kinase" evidence="9">
    <location>
        <begin position="195"/>
        <end position="414"/>
    </location>
</feature>
<dbReference type="Pfam" id="PF13426">
    <property type="entry name" value="PAS_9"/>
    <property type="match status" value="1"/>
</dbReference>
<dbReference type="Gene3D" id="3.30.450.20">
    <property type="entry name" value="PAS domain"/>
    <property type="match status" value="1"/>
</dbReference>
<dbReference type="SUPFAM" id="SSF55874">
    <property type="entry name" value="ATPase domain of HSP90 chaperone/DNA topoisomerase II/histidine kinase"/>
    <property type="match status" value="1"/>
</dbReference>
<dbReference type="InterPro" id="IPR004358">
    <property type="entry name" value="Sig_transdc_His_kin-like_C"/>
</dbReference>
<keyword evidence="13" id="KW-1185">Reference proteome</keyword>
<evidence type="ECO:0000256" key="1">
    <source>
        <dbReference type="ARBA" id="ARBA00000085"/>
    </source>
</evidence>
<evidence type="ECO:0000259" key="10">
    <source>
        <dbReference type="PROSITE" id="PS50112"/>
    </source>
</evidence>
<dbReference type="PaxDb" id="880073-Calab_2410"/>